<name>A0A0G4HZ68_9ALVE</name>
<evidence type="ECO:0000256" key="2">
    <source>
        <dbReference type="ARBA" id="ARBA00022824"/>
    </source>
</evidence>
<reference evidence="7" key="1">
    <citation type="submission" date="2014-11" db="EMBL/GenBank/DDBJ databases">
        <authorList>
            <person name="Otto D Thomas"/>
            <person name="Naeem Raeece"/>
        </authorList>
    </citation>
    <scope>NUCLEOTIDE SEQUENCE</scope>
</reference>
<feature type="transmembrane region" description="Helical" evidence="4">
    <location>
        <begin position="258"/>
        <end position="280"/>
    </location>
</feature>
<dbReference type="Pfam" id="PF00169">
    <property type="entry name" value="PH"/>
    <property type="match status" value="1"/>
</dbReference>
<evidence type="ECO:0000259" key="5">
    <source>
        <dbReference type="PROSITE" id="PS50003"/>
    </source>
</evidence>
<dbReference type="PROSITE" id="PS50003">
    <property type="entry name" value="PH_DOMAIN"/>
    <property type="match status" value="1"/>
</dbReference>
<feature type="domain" description="START" evidence="6">
    <location>
        <begin position="1121"/>
        <end position="1295"/>
    </location>
</feature>
<dbReference type="GO" id="GO:0005783">
    <property type="term" value="C:endoplasmic reticulum"/>
    <property type="evidence" value="ECO:0007669"/>
    <property type="project" value="UniProtKB-SubCell"/>
</dbReference>
<proteinExistence type="predicted"/>
<dbReference type="InterPro" id="IPR051213">
    <property type="entry name" value="START_lipid_transfer"/>
</dbReference>
<feature type="domain" description="PH" evidence="5">
    <location>
        <begin position="9"/>
        <end position="103"/>
    </location>
</feature>
<dbReference type="SUPFAM" id="SSF55961">
    <property type="entry name" value="Bet v1-like"/>
    <property type="match status" value="3"/>
</dbReference>
<dbReference type="InterPro" id="IPR011993">
    <property type="entry name" value="PH-like_dom_sf"/>
</dbReference>
<dbReference type="EMBL" id="CDMZ01004479">
    <property type="protein sequence ID" value="CEM49871.1"/>
    <property type="molecule type" value="Genomic_DNA"/>
</dbReference>
<feature type="transmembrane region" description="Helical" evidence="4">
    <location>
        <begin position="292"/>
        <end position="312"/>
    </location>
</feature>
<keyword evidence="2" id="KW-0256">Endoplasmic reticulum</keyword>
<dbReference type="InterPro" id="IPR002913">
    <property type="entry name" value="START_lipid-bd_dom"/>
</dbReference>
<dbReference type="PROSITE" id="PS50848">
    <property type="entry name" value="START"/>
    <property type="match status" value="2"/>
</dbReference>
<evidence type="ECO:0008006" key="8">
    <source>
        <dbReference type="Google" id="ProtNLM"/>
    </source>
</evidence>
<feature type="compositionally biased region" description="Basic and acidic residues" evidence="3">
    <location>
        <begin position="1031"/>
        <end position="1040"/>
    </location>
</feature>
<feature type="compositionally biased region" description="Basic and acidic residues" evidence="3">
    <location>
        <begin position="343"/>
        <end position="356"/>
    </location>
</feature>
<evidence type="ECO:0000256" key="1">
    <source>
        <dbReference type="ARBA" id="ARBA00004240"/>
    </source>
</evidence>
<feature type="compositionally biased region" description="Low complexity" evidence="3">
    <location>
        <begin position="727"/>
        <end position="740"/>
    </location>
</feature>
<feature type="region of interest" description="Disordered" evidence="3">
    <location>
        <begin position="699"/>
        <end position="740"/>
    </location>
</feature>
<dbReference type="SUPFAM" id="SSF50729">
    <property type="entry name" value="PH domain-like"/>
    <property type="match status" value="1"/>
</dbReference>
<dbReference type="CDD" id="cd00177">
    <property type="entry name" value="START"/>
    <property type="match status" value="2"/>
</dbReference>
<dbReference type="Pfam" id="PF01852">
    <property type="entry name" value="START"/>
    <property type="match status" value="1"/>
</dbReference>
<dbReference type="VEuPathDB" id="CryptoDB:Cvel_9658"/>
<dbReference type="GO" id="GO:0008289">
    <property type="term" value="F:lipid binding"/>
    <property type="evidence" value="ECO:0007669"/>
    <property type="project" value="InterPro"/>
</dbReference>
<evidence type="ECO:0000313" key="7">
    <source>
        <dbReference type="EMBL" id="CEM49871.1"/>
    </source>
</evidence>
<feature type="compositionally biased region" description="Basic and acidic residues" evidence="3">
    <location>
        <begin position="772"/>
        <end position="787"/>
    </location>
</feature>
<evidence type="ECO:0000256" key="3">
    <source>
        <dbReference type="SAM" id="MobiDB-lite"/>
    </source>
</evidence>
<dbReference type="InterPro" id="IPR001849">
    <property type="entry name" value="PH_domain"/>
</dbReference>
<evidence type="ECO:0000259" key="6">
    <source>
        <dbReference type="PROSITE" id="PS50848"/>
    </source>
</evidence>
<feature type="domain" description="START" evidence="6">
    <location>
        <begin position="837"/>
        <end position="1007"/>
    </location>
</feature>
<protein>
    <recommendedName>
        <fullName evidence="8">START domain-containing protein</fullName>
    </recommendedName>
</protein>
<feature type="compositionally biased region" description="Gly residues" evidence="3">
    <location>
        <begin position="363"/>
        <end position="379"/>
    </location>
</feature>
<keyword evidence="4" id="KW-1133">Transmembrane helix</keyword>
<feature type="compositionally biased region" description="Basic and acidic residues" evidence="3">
    <location>
        <begin position="1079"/>
        <end position="1092"/>
    </location>
</feature>
<keyword evidence="4" id="KW-0812">Transmembrane</keyword>
<organism evidence="7">
    <name type="scientific">Chromera velia CCMP2878</name>
    <dbReference type="NCBI Taxonomy" id="1169474"/>
    <lineage>
        <taxon>Eukaryota</taxon>
        <taxon>Sar</taxon>
        <taxon>Alveolata</taxon>
        <taxon>Colpodellida</taxon>
        <taxon>Chromeraceae</taxon>
        <taxon>Chromera</taxon>
    </lineage>
</organism>
<dbReference type="PANTHER" id="PTHR19308:SF14">
    <property type="entry name" value="START DOMAIN-CONTAINING PROTEIN"/>
    <property type="match status" value="1"/>
</dbReference>
<comment type="subcellular location">
    <subcellularLocation>
        <location evidence="1">Endoplasmic reticulum</location>
    </subcellularLocation>
</comment>
<feature type="region of interest" description="Disordered" evidence="3">
    <location>
        <begin position="757"/>
        <end position="790"/>
    </location>
</feature>
<dbReference type="CDD" id="cd00821">
    <property type="entry name" value="PH"/>
    <property type="match status" value="1"/>
</dbReference>
<dbReference type="Gene3D" id="3.30.530.20">
    <property type="match status" value="3"/>
</dbReference>
<accession>A0A0G4HZ68</accession>
<dbReference type="PANTHER" id="PTHR19308">
    <property type="entry name" value="PHOSPHATIDYLCHOLINE TRANSFER PROTEIN"/>
    <property type="match status" value="1"/>
</dbReference>
<dbReference type="Gene3D" id="2.30.29.30">
    <property type="entry name" value="Pleckstrin-homology domain (PH domain)/Phosphotyrosine-binding domain (PTB)"/>
    <property type="match status" value="1"/>
</dbReference>
<gene>
    <name evidence="7" type="ORF">Cvel_9658</name>
</gene>
<sequence>MSSGLFGREVHKEGYVSLKRRSYFRRRWLVLDGPVLRSFLEPQDTTARAEVNLVSCVISRDAVEGRHFRFRISDLSNGQEWHCRVDDAVAFDSWMAALAGATSVLRSGTLGTSSRLLAGAAAASLHGGASEEEEGGASSSSSSSTGGPVMGGVYLSCLNREVPLDLTPQVRTASDLLSLRQNDWTLGEFCCGLAVRIPRDLLSDETDRKAAAAAANWARAAVAAGKWGSGAPPSPSSRRRGGTLSFLGGFLKMLSRAVFSDVSAVSSGVSMAILAIAVLAEGGGAFPRVPPALVGAAAVCLFGTFVALLLVAGRDCVKRVQKSPRVRLLTGSGTRSPSGPVRGRGEDGRGKGREGGGRTVPTGGRGHGGGLQVSGRTSGGGEVPRLAFMAKEVVEAPADSVRHLLSDPARRREWDPLCVSVEVVEEHSAFDRTVLVVQQPQGGTGLKRFECFRQLTVRASESSYLILEKRLKPPPPLSPAASPGSSSGAADGAAAAGEWQLLDWGVDEDTETEGDGDGCGFLVWSIQAVGVGEAGGAFWAQGGTEESQQRRRFPPAPVSLVSLLVVPGGNLLLESNAPEGPLQREGGGVGGAAIRALRRSLGGGREGRGNLGPESVWLEGWPKKLVGLKAAVAVKEGVETAALPWLSLHAYTRAAALVLRDQPGGGPGPLSVGTLGGPGAESRSAGLWRSLITRNFTDDERDRESDAGTILSVSTRAHPPLTSGVVSPANSPRGASASAGPGIGSLPLPLGSLSASAGAPTSLVGPLPSLPEEARSPERGEGAERPYEQNWNHLPDHVKAQLLEGAERLPQAEELALRQRLTRKIDFVIARLLRLQEDTEWNAGGGKDGVKLMKKERDPGVPRDLPVVRGDLLFPSTIGRQQLISFLTDTEERKKYDDMFETAQLLYPFGPELFISWMCFKKQFGTSSREFLQVTAVREVDRNRSVVATVSLDESADGFAYPVESGRVRGDIALGGYVVTTRPDERLEVSFITQVDVCGSIPQFVVNMVQQNQPLTLAAVLRRMQAAGISRDPHTDREGGYRPPEGEEEETERDGGTETEGDGQRERGTTGSDQTAFDRGLRRVGEREREENFSYSEAEEMRREGESLVPELLRLRDSSGGWVNLGKRQGVEISRLDFPEGGPSLVRGRFVFAPWVTKERLLRLLRDFEARKTYDKLFEEGRILEEWYTGDSGDSMGPSLRAVVFSTKAVFGVSGREFVHYILRKQIDQRSIVLAMGAVGDQAASRINTNPSKVRGRLMKAAHILRELDNGSLEVVFLSQAELNGLIPGWIVKQAQGDLPTALANMQTFLEKER</sequence>
<feature type="region of interest" description="Disordered" evidence="3">
    <location>
        <begin position="1028"/>
        <end position="1098"/>
    </location>
</feature>
<dbReference type="SMART" id="SM00233">
    <property type="entry name" value="PH"/>
    <property type="match status" value="1"/>
</dbReference>
<dbReference type="InterPro" id="IPR023393">
    <property type="entry name" value="START-like_dom_sf"/>
</dbReference>
<evidence type="ECO:0000256" key="4">
    <source>
        <dbReference type="SAM" id="Phobius"/>
    </source>
</evidence>
<feature type="compositionally biased region" description="Acidic residues" evidence="3">
    <location>
        <begin position="1046"/>
        <end position="1061"/>
    </location>
</feature>
<feature type="region of interest" description="Disordered" evidence="3">
    <location>
        <begin position="328"/>
        <end position="379"/>
    </location>
</feature>
<keyword evidence="4" id="KW-0472">Membrane</keyword>